<dbReference type="EMBL" id="JBBNAF010000010">
    <property type="protein sequence ID" value="KAK9106754.1"/>
    <property type="molecule type" value="Genomic_DNA"/>
</dbReference>
<proteinExistence type="predicted"/>
<feature type="compositionally biased region" description="Low complexity" evidence="1">
    <location>
        <begin position="36"/>
        <end position="51"/>
    </location>
</feature>
<protein>
    <submittedName>
        <fullName evidence="3">Uncharacterized protein</fullName>
    </submittedName>
</protein>
<accession>A0AAP0I3E0</accession>
<evidence type="ECO:0000256" key="2">
    <source>
        <dbReference type="SAM" id="SignalP"/>
    </source>
</evidence>
<feature type="region of interest" description="Disordered" evidence="1">
    <location>
        <begin position="103"/>
        <end position="122"/>
    </location>
</feature>
<gene>
    <name evidence="3" type="ORF">Syun_022765</name>
</gene>
<evidence type="ECO:0000313" key="4">
    <source>
        <dbReference type="Proteomes" id="UP001420932"/>
    </source>
</evidence>
<sequence length="198" mass="21926">MRGTAVSWFIFCMLKLTRSSPDSLSFLEGPPTVKKSPALPSNAPSNPVGKAGSKKTGKTAGVKDPKQGNILSFFKKHANSIEAIASSIFPLLTGRNNLLRQAQEGTEKNAKRNTKSKPETSSLPRIPCLLRCSSKEVVLSSTERKLKVVRLPDDVLGYDLVRISSFFPKLMWYEGLTIVGFPIEHARQLWPDGHTQFW</sequence>
<evidence type="ECO:0000313" key="3">
    <source>
        <dbReference type="EMBL" id="KAK9106754.1"/>
    </source>
</evidence>
<evidence type="ECO:0000256" key="1">
    <source>
        <dbReference type="SAM" id="MobiDB-lite"/>
    </source>
</evidence>
<dbReference type="AlphaFoldDB" id="A0AAP0I3E0"/>
<keyword evidence="2" id="KW-0732">Signal</keyword>
<keyword evidence="4" id="KW-1185">Reference proteome</keyword>
<name>A0AAP0I3E0_9MAGN</name>
<reference evidence="3 4" key="1">
    <citation type="submission" date="2024-01" db="EMBL/GenBank/DDBJ databases">
        <title>Genome assemblies of Stephania.</title>
        <authorList>
            <person name="Yang L."/>
        </authorList>
    </citation>
    <scope>NUCLEOTIDE SEQUENCE [LARGE SCALE GENOMIC DNA]</scope>
    <source>
        <strain evidence="3">YNDBR</strain>
        <tissue evidence="3">Leaf</tissue>
    </source>
</reference>
<dbReference type="Proteomes" id="UP001420932">
    <property type="component" value="Unassembled WGS sequence"/>
</dbReference>
<feature type="chain" id="PRO_5043034003" evidence="2">
    <location>
        <begin position="20"/>
        <end position="198"/>
    </location>
</feature>
<feature type="signal peptide" evidence="2">
    <location>
        <begin position="1"/>
        <end position="19"/>
    </location>
</feature>
<organism evidence="3 4">
    <name type="scientific">Stephania yunnanensis</name>
    <dbReference type="NCBI Taxonomy" id="152371"/>
    <lineage>
        <taxon>Eukaryota</taxon>
        <taxon>Viridiplantae</taxon>
        <taxon>Streptophyta</taxon>
        <taxon>Embryophyta</taxon>
        <taxon>Tracheophyta</taxon>
        <taxon>Spermatophyta</taxon>
        <taxon>Magnoliopsida</taxon>
        <taxon>Ranunculales</taxon>
        <taxon>Menispermaceae</taxon>
        <taxon>Menispermoideae</taxon>
        <taxon>Cissampelideae</taxon>
        <taxon>Stephania</taxon>
    </lineage>
</organism>
<feature type="region of interest" description="Disordered" evidence="1">
    <location>
        <begin position="27"/>
        <end position="64"/>
    </location>
</feature>
<comment type="caution">
    <text evidence="3">The sequence shown here is derived from an EMBL/GenBank/DDBJ whole genome shotgun (WGS) entry which is preliminary data.</text>
</comment>